<name>A0A430UTW8_THESC</name>
<dbReference type="SUPFAM" id="SSF55008">
    <property type="entry name" value="HMA, heavy metal-associated domain"/>
    <property type="match status" value="1"/>
</dbReference>
<evidence type="ECO:0000256" key="1">
    <source>
        <dbReference type="ARBA" id="ARBA00022723"/>
    </source>
</evidence>
<feature type="domain" description="HMA" evidence="2">
    <location>
        <begin position="27"/>
        <end position="93"/>
    </location>
</feature>
<comment type="caution">
    <text evidence="3">The sequence shown here is derived from an EMBL/GenBank/DDBJ whole genome shotgun (WGS) entry which is preliminary data.</text>
</comment>
<dbReference type="EMBL" id="PEMG01000021">
    <property type="protein sequence ID" value="RTI12435.1"/>
    <property type="molecule type" value="Genomic_DNA"/>
</dbReference>
<dbReference type="PROSITE" id="PS50846">
    <property type="entry name" value="HMA_2"/>
    <property type="match status" value="1"/>
</dbReference>
<keyword evidence="1" id="KW-0479">Metal-binding</keyword>
<dbReference type="RefSeq" id="WP_126204945.1">
    <property type="nucleotide sequence ID" value="NZ_PEMG01000021.1"/>
</dbReference>
<accession>A0A430UTW8</accession>
<gene>
    <name evidence="3" type="ORF">CSW27_10825</name>
    <name evidence="4" type="ORF">CSW30_01055</name>
</gene>
<dbReference type="GO" id="GO:0046872">
    <property type="term" value="F:metal ion binding"/>
    <property type="evidence" value="ECO:0007669"/>
    <property type="project" value="UniProtKB-KW"/>
</dbReference>
<dbReference type="CDD" id="cd00371">
    <property type="entry name" value="HMA"/>
    <property type="match status" value="1"/>
</dbReference>
<evidence type="ECO:0000313" key="3">
    <source>
        <dbReference type="EMBL" id="RTI12173.1"/>
    </source>
</evidence>
<evidence type="ECO:0000259" key="2">
    <source>
        <dbReference type="PROSITE" id="PS50846"/>
    </source>
</evidence>
<dbReference type="InterPro" id="IPR017969">
    <property type="entry name" value="Heavy-metal-associated_CS"/>
</dbReference>
<dbReference type="InterPro" id="IPR006121">
    <property type="entry name" value="HMA_dom"/>
</dbReference>
<dbReference type="AlphaFoldDB" id="A0A430UTW8"/>
<evidence type="ECO:0000313" key="4">
    <source>
        <dbReference type="EMBL" id="RTI12435.1"/>
    </source>
</evidence>
<dbReference type="InterPro" id="IPR036163">
    <property type="entry name" value="HMA_dom_sf"/>
</dbReference>
<proteinExistence type="predicted"/>
<dbReference type="Gene3D" id="3.30.70.100">
    <property type="match status" value="1"/>
</dbReference>
<dbReference type="PROSITE" id="PS01047">
    <property type="entry name" value="HMA_1"/>
    <property type="match status" value="1"/>
</dbReference>
<sequence length="134" mass="14793">MVLHFDRLRHLERLGKPLDLEALLGGSSVYLSLSGLDCGNCAARVREALLSLDGVWLVRVFLWERVALVAFDPERVEVGQLLAAVAEAANDGIHSFRAEVKETRLARETLRISGGKPWWSWPAPCPSDCPGAWS</sequence>
<evidence type="ECO:0000313" key="5">
    <source>
        <dbReference type="Proteomes" id="UP000287155"/>
    </source>
</evidence>
<organism evidence="3 5">
    <name type="scientific">Thermus scotoductus</name>
    <dbReference type="NCBI Taxonomy" id="37636"/>
    <lineage>
        <taxon>Bacteria</taxon>
        <taxon>Thermotogati</taxon>
        <taxon>Deinococcota</taxon>
        <taxon>Deinococci</taxon>
        <taxon>Thermales</taxon>
        <taxon>Thermaceae</taxon>
        <taxon>Thermus</taxon>
    </lineage>
</organism>
<dbReference type="Proteomes" id="UP000287155">
    <property type="component" value="Unassembled WGS sequence"/>
</dbReference>
<protein>
    <recommendedName>
        <fullName evidence="2">HMA domain-containing protein</fullName>
    </recommendedName>
</protein>
<dbReference type="Pfam" id="PF00403">
    <property type="entry name" value="HMA"/>
    <property type="match status" value="1"/>
</dbReference>
<evidence type="ECO:0000313" key="6">
    <source>
        <dbReference type="Proteomes" id="UP000287173"/>
    </source>
</evidence>
<dbReference type="EMBL" id="PEMJ01000333">
    <property type="protein sequence ID" value="RTI12173.1"/>
    <property type="molecule type" value="Genomic_DNA"/>
</dbReference>
<dbReference type="Proteomes" id="UP000287173">
    <property type="component" value="Unassembled WGS sequence"/>
</dbReference>
<reference evidence="5 6" key="1">
    <citation type="journal article" date="2019" name="Extremophiles">
        <title>Biogeography of thermophiles and predominance of Thermus scotoductus in domestic water heaters.</title>
        <authorList>
            <person name="Wilpiszeski R.L."/>
            <person name="Zhang Z."/>
            <person name="House C.H."/>
        </authorList>
    </citation>
    <scope>NUCLEOTIDE SEQUENCE [LARGE SCALE GENOMIC DNA]</scope>
    <source>
        <strain evidence="3 5">14_S14</strain>
        <strain evidence="4 6">17_S17</strain>
    </source>
</reference>